<reference evidence="1 2" key="1">
    <citation type="submission" date="2015-11" db="EMBL/GenBank/DDBJ databases">
        <title>Expanding the genomic diversity of Burkholderia species for the development of highly accurate diagnostics.</title>
        <authorList>
            <person name="Sahl J."/>
            <person name="Keim P."/>
            <person name="Wagner D."/>
        </authorList>
    </citation>
    <scope>NUCLEOTIDE SEQUENCE [LARGE SCALE GENOMIC DNA]</scope>
    <source>
        <strain evidence="1 2">MSMB368WGS</strain>
    </source>
</reference>
<dbReference type="EMBL" id="LPJR01000095">
    <property type="protein sequence ID" value="KWF17257.1"/>
    <property type="molecule type" value="Genomic_DNA"/>
</dbReference>
<organism evidence="1 2">
    <name type="scientific">Burkholderia pseudomultivorans</name>
    <dbReference type="NCBI Taxonomy" id="1207504"/>
    <lineage>
        <taxon>Bacteria</taxon>
        <taxon>Pseudomonadati</taxon>
        <taxon>Pseudomonadota</taxon>
        <taxon>Betaproteobacteria</taxon>
        <taxon>Burkholderiales</taxon>
        <taxon>Burkholderiaceae</taxon>
        <taxon>Burkholderia</taxon>
        <taxon>Burkholderia cepacia complex</taxon>
    </lineage>
</organism>
<sequence>MTKKHCPIVGFRIAKPVARRNRAMNENRPIRLSEIRQLIGELVASGRRDDGGMPAALMPAAEPDTQPVLPQRKVFDVARIDRSKSTLRVITLAEAEARGRRETLAHFGLDPDL</sequence>
<gene>
    <name evidence="1" type="ORF">WT56_32735</name>
</gene>
<accession>A0A132E6F3</accession>
<dbReference type="OrthoDB" id="9007988at2"/>
<comment type="caution">
    <text evidence="1">The sequence shown here is derived from an EMBL/GenBank/DDBJ whole genome shotgun (WGS) entry which is preliminary data.</text>
</comment>
<evidence type="ECO:0000313" key="2">
    <source>
        <dbReference type="Proteomes" id="UP000062912"/>
    </source>
</evidence>
<dbReference type="Proteomes" id="UP000062912">
    <property type="component" value="Unassembled WGS sequence"/>
</dbReference>
<proteinExistence type="predicted"/>
<protein>
    <submittedName>
        <fullName evidence="1">Uncharacterized protein</fullName>
    </submittedName>
</protein>
<dbReference type="AlphaFoldDB" id="A0A132E6F3"/>
<name>A0A132E6F3_9BURK</name>
<evidence type="ECO:0000313" key="1">
    <source>
        <dbReference type="EMBL" id="KWF17257.1"/>
    </source>
</evidence>
<dbReference type="RefSeq" id="WP_060247120.1">
    <property type="nucleotide sequence ID" value="NZ_LPJR01000095.1"/>
</dbReference>